<proteinExistence type="inferred from homology"/>
<name>A0A9Q9EMZ4_9PEZI</name>
<reference evidence="3" key="1">
    <citation type="submission" date="2022-06" db="EMBL/GenBank/DDBJ databases">
        <title>Complete genome sequences of two strains of the flax pathogen Septoria linicola.</title>
        <authorList>
            <person name="Lapalu N."/>
            <person name="Simon A."/>
            <person name="Demenou B."/>
            <person name="Paumier D."/>
            <person name="Guillot M.-P."/>
            <person name="Gout L."/>
            <person name="Valade R."/>
        </authorList>
    </citation>
    <scope>NUCLEOTIDE SEQUENCE</scope>
    <source>
        <strain evidence="3">SE15195</strain>
    </source>
</reference>
<dbReference type="EMBL" id="CP099425">
    <property type="protein sequence ID" value="USW56072.1"/>
    <property type="molecule type" value="Genomic_DNA"/>
</dbReference>
<evidence type="ECO:0000313" key="3">
    <source>
        <dbReference type="EMBL" id="USW56072.1"/>
    </source>
</evidence>
<keyword evidence="1" id="KW-0560">Oxidoreductase</keyword>
<dbReference type="Proteomes" id="UP001056384">
    <property type="component" value="Chromosome 8"/>
</dbReference>
<dbReference type="GO" id="GO:0016491">
    <property type="term" value="F:oxidoreductase activity"/>
    <property type="evidence" value="ECO:0007669"/>
    <property type="project" value="UniProtKB-KW"/>
</dbReference>
<sequence length="314" mass="35683">MPTSVVKTTLNYFLELENGGGQAYCLGTVGEKRRKYQEAEVNVNDIRGHEQDFHLDGNGFQFLNAPCTEKTFDDDERIKESYYPEVIDLIKRVTGATLVKPRAHTVRRWTWEQALETEKHLPDEARSVGPATSNFVHCDLSINGARDRISKNASNEDEIIPKCRWAMINVWRPFDYPVTRNALCVVDSHSIRPDELRKVDIVFPVRRDSAHAHAPPATHSSQAPKNAKSDYYALGTGYVEGLQLAAPRTPDQHKWYYLSKMTPDEVLLLKIADSRPDVANFCFHTSFASDEDYGPDRHSIEVRCAVFREDQAGE</sequence>
<accession>A0A9Q9EMZ4</accession>
<dbReference type="NCBIfam" id="NF041278">
    <property type="entry name" value="CmcJ_NvfI_EfuI"/>
    <property type="match status" value="1"/>
</dbReference>
<evidence type="ECO:0000256" key="2">
    <source>
        <dbReference type="ARBA" id="ARBA00023604"/>
    </source>
</evidence>
<evidence type="ECO:0000256" key="1">
    <source>
        <dbReference type="ARBA" id="ARBA00023002"/>
    </source>
</evidence>
<dbReference type="InterPro" id="IPR044053">
    <property type="entry name" value="AsaB-like"/>
</dbReference>
<comment type="similarity">
    <text evidence="2">Belongs to the asaB hydroxylase/desaturase family.</text>
</comment>
<dbReference type="AlphaFoldDB" id="A0A9Q9EMZ4"/>
<protein>
    <submittedName>
        <fullName evidence="3">Hydroxylase/desaturase AsaB</fullName>
    </submittedName>
</protein>
<dbReference type="PANTHER" id="PTHR34598:SF3">
    <property type="entry name" value="OXIDOREDUCTASE AN1597"/>
    <property type="match status" value="1"/>
</dbReference>
<organism evidence="3 4">
    <name type="scientific">Septoria linicola</name>
    <dbReference type="NCBI Taxonomy" id="215465"/>
    <lineage>
        <taxon>Eukaryota</taxon>
        <taxon>Fungi</taxon>
        <taxon>Dikarya</taxon>
        <taxon>Ascomycota</taxon>
        <taxon>Pezizomycotina</taxon>
        <taxon>Dothideomycetes</taxon>
        <taxon>Dothideomycetidae</taxon>
        <taxon>Mycosphaerellales</taxon>
        <taxon>Mycosphaerellaceae</taxon>
        <taxon>Septoria</taxon>
    </lineage>
</organism>
<dbReference type="PANTHER" id="PTHR34598">
    <property type="entry name" value="BLL6449 PROTEIN"/>
    <property type="match status" value="1"/>
</dbReference>
<keyword evidence="4" id="KW-1185">Reference proteome</keyword>
<evidence type="ECO:0000313" key="4">
    <source>
        <dbReference type="Proteomes" id="UP001056384"/>
    </source>
</evidence>
<gene>
    <name evidence="3" type="ORF">Slin15195_G093910</name>
</gene>